<proteinExistence type="predicted"/>
<dbReference type="GO" id="GO:0016051">
    <property type="term" value="P:carbohydrate biosynthetic process"/>
    <property type="evidence" value="ECO:0007669"/>
    <property type="project" value="InterPro"/>
</dbReference>
<comment type="caution">
    <text evidence="2">The sequence shown here is derived from an EMBL/GenBank/DDBJ whole genome shotgun (WGS) entry which is preliminary data.</text>
</comment>
<dbReference type="PANTHER" id="PTHR42966">
    <property type="entry name" value="N-ACETYLNEURAMINATE SYNTHASE"/>
    <property type="match status" value="1"/>
</dbReference>
<dbReference type="InterPro" id="IPR036732">
    <property type="entry name" value="AFP_Neu5c_C_sf"/>
</dbReference>
<dbReference type="InterPro" id="IPR057736">
    <property type="entry name" value="SAF_PseI/NeuA/NeuB"/>
</dbReference>
<protein>
    <submittedName>
        <fullName evidence="2">N-acetylneuraminate synthase</fullName>
    </submittedName>
</protein>
<dbReference type="PANTHER" id="PTHR42966:SF1">
    <property type="entry name" value="SIALIC ACID SYNTHASE"/>
    <property type="match status" value="1"/>
</dbReference>
<dbReference type="Proteomes" id="UP000321638">
    <property type="component" value="Unassembled WGS sequence"/>
</dbReference>
<accession>A0A5C8PPF8</accession>
<organism evidence="2 3">
    <name type="scientific">Vineibacter terrae</name>
    <dbReference type="NCBI Taxonomy" id="2586908"/>
    <lineage>
        <taxon>Bacteria</taxon>
        <taxon>Pseudomonadati</taxon>
        <taxon>Pseudomonadota</taxon>
        <taxon>Alphaproteobacteria</taxon>
        <taxon>Hyphomicrobiales</taxon>
        <taxon>Vineibacter</taxon>
    </lineage>
</organism>
<dbReference type="PROSITE" id="PS50844">
    <property type="entry name" value="AFP_LIKE"/>
    <property type="match status" value="1"/>
</dbReference>
<dbReference type="InterPro" id="IPR013785">
    <property type="entry name" value="Aldolase_TIM"/>
</dbReference>
<evidence type="ECO:0000313" key="2">
    <source>
        <dbReference type="EMBL" id="TXL77065.1"/>
    </source>
</evidence>
<evidence type="ECO:0000313" key="3">
    <source>
        <dbReference type="Proteomes" id="UP000321638"/>
    </source>
</evidence>
<gene>
    <name evidence="2" type="ORF">FHP25_09855</name>
</gene>
<dbReference type="InterPro" id="IPR013132">
    <property type="entry name" value="PseI/NeuA/B-like_N"/>
</dbReference>
<dbReference type="Pfam" id="PF08666">
    <property type="entry name" value="SAF"/>
    <property type="match status" value="1"/>
</dbReference>
<dbReference type="SUPFAM" id="SSF51569">
    <property type="entry name" value="Aldolase"/>
    <property type="match status" value="1"/>
</dbReference>
<dbReference type="AlphaFoldDB" id="A0A5C8PPF8"/>
<dbReference type="InterPro" id="IPR051690">
    <property type="entry name" value="PseI-like"/>
</dbReference>
<feature type="domain" description="AFP-like" evidence="1">
    <location>
        <begin position="294"/>
        <end position="352"/>
    </location>
</feature>
<name>A0A5C8PPF8_9HYPH</name>
<sequence>MNQETKPVTWLSDPRRGRPCTIIGEVAQAHDGSLGQAHAFIDAIADAGADAVKFQTHIASAESTPGEPWRKKFSPQDDTRYDYWKRMEFTEPQWHALKKHATERGLLFLSSPFSPQAVELLKRVGVAGWKVASGEVSNLDLIDAMAATGQPVMLSSGMSGMAELDEAVAVVKKRGAPLAVMQCSTMYPTSPEAVGLNVMAAFRERYGCAVGLSDHSAKIFPGLAAATLGAEVFELHVALSRHMFGPDTIASVTPEELKQLVEGVRFIERMRAAPIDKDQSARDLAAMRGIFTKSVVAVGDLAAGTVLEAQVLAAKKPGTGIPAKELKGLVGRRLKRAVKHDTPLSWDDLEPAA</sequence>
<dbReference type="SUPFAM" id="SSF51269">
    <property type="entry name" value="AFP III-like domain"/>
    <property type="match status" value="1"/>
</dbReference>
<dbReference type="SMART" id="SM00858">
    <property type="entry name" value="SAF"/>
    <property type="match status" value="1"/>
</dbReference>
<dbReference type="InterPro" id="IPR013974">
    <property type="entry name" value="SAF"/>
</dbReference>
<dbReference type="OrthoDB" id="9781701at2"/>
<dbReference type="InterPro" id="IPR006190">
    <property type="entry name" value="SAF_AFP_Neu5Ac"/>
</dbReference>
<reference evidence="2 3" key="1">
    <citation type="submission" date="2019-06" db="EMBL/GenBank/DDBJ databases">
        <title>New taxonomy in bacterial strain CC-CFT640, isolated from vineyard.</title>
        <authorList>
            <person name="Lin S.-Y."/>
            <person name="Tsai C.-F."/>
            <person name="Young C.-C."/>
        </authorList>
    </citation>
    <scope>NUCLEOTIDE SEQUENCE [LARGE SCALE GENOMIC DNA]</scope>
    <source>
        <strain evidence="2 3">CC-CFT640</strain>
    </source>
</reference>
<dbReference type="Pfam" id="PF03102">
    <property type="entry name" value="NeuB"/>
    <property type="match status" value="1"/>
</dbReference>
<dbReference type="EMBL" id="VDUZ01000009">
    <property type="protein sequence ID" value="TXL77065.1"/>
    <property type="molecule type" value="Genomic_DNA"/>
</dbReference>
<dbReference type="CDD" id="cd11615">
    <property type="entry name" value="SAF_NeuB_like"/>
    <property type="match status" value="1"/>
</dbReference>
<dbReference type="Gene3D" id="3.90.1210.10">
    <property type="entry name" value="Antifreeze-like/N-acetylneuraminic acid synthase C-terminal domain"/>
    <property type="match status" value="1"/>
</dbReference>
<dbReference type="Gene3D" id="3.20.20.70">
    <property type="entry name" value="Aldolase class I"/>
    <property type="match status" value="1"/>
</dbReference>
<evidence type="ECO:0000259" key="1">
    <source>
        <dbReference type="PROSITE" id="PS50844"/>
    </source>
</evidence>
<dbReference type="GO" id="GO:0047444">
    <property type="term" value="F:N-acylneuraminate-9-phosphate synthase activity"/>
    <property type="evidence" value="ECO:0007669"/>
    <property type="project" value="TreeGrafter"/>
</dbReference>
<keyword evidence="3" id="KW-1185">Reference proteome</keyword>